<protein>
    <submittedName>
        <fullName evidence="1">Uncharacterized protein</fullName>
    </submittedName>
</protein>
<gene>
    <name evidence="1" type="ORF">EZS28_023286</name>
</gene>
<evidence type="ECO:0000313" key="1">
    <source>
        <dbReference type="EMBL" id="KAA6381186.1"/>
    </source>
</evidence>
<reference evidence="1 2" key="1">
    <citation type="submission" date="2019-03" db="EMBL/GenBank/DDBJ databases">
        <title>Single cell metagenomics reveals metabolic interactions within the superorganism composed of flagellate Streblomastix strix and complex community of Bacteroidetes bacteria on its surface.</title>
        <authorList>
            <person name="Treitli S.C."/>
            <person name="Kolisko M."/>
            <person name="Husnik F."/>
            <person name="Keeling P."/>
            <person name="Hampl V."/>
        </authorList>
    </citation>
    <scope>NUCLEOTIDE SEQUENCE [LARGE SCALE GENOMIC DNA]</scope>
    <source>
        <strain evidence="1">ST1C</strain>
    </source>
</reference>
<dbReference type="AlphaFoldDB" id="A0A5J4VFS4"/>
<dbReference type="Proteomes" id="UP000324800">
    <property type="component" value="Unassembled WGS sequence"/>
</dbReference>
<accession>A0A5J4VFS4</accession>
<evidence type="ECO:0000313" key="2">
    <source>
        <dbReference type="Proteomes" id="UP000324800"/>
    </source>
</evidence>
<dbReference type="EMBL" id="SNRW01007473">
    <property type="protein sequence ID" value="KAA6381186.1"/>
    <property type="molecule type" value="Genomic_DNA"/>
</dbReference>
<proteinExistence type="predicted"/>
<feature type="non-terminal residue" evidence="1">
    <location>
        <position position="40"/>
    </location>
</feature>
<name>A0A5J4VFS4_9EUKA</name>
<comment type="caution">
    <text evidence="1">The sequence shown here is derived from an EMBL/GenBank/DDBJ whole genome shotgun (WGS) entry which is preliminary data.</text>
</comment>
<sequence>MLVYRVQTCFLSSHRLYVNFWPEFRLASLRICKSIIWSSL</sequence>
<organism evidence="1 2">
    <name type="scientific">Streblomastix strix</name>
    <dbReference type="NCBI Taxonomy" id="222440"/>
    <lineage>
        <taxon>Eukaryota</taxon>
        <taxon>Metamonada</taxon>
        <taxon>Preaxostyla</taxon>
        <taxon>Oxymonadida</taxon>
        <taxon>Streblomastigidae</taxon>
        <taxon>Streblomastix</taxon>
    </lineage>
</organism>